<keyword evidence="1" id="KW-1133">Transmembrane helix</keyword>
<accession>A0A158PSX6</accession>
<keyword evidence="2" id="KW-0732">Signal</keyword>
<feature type="transmembrane region" description="Helical" evidence="1">
    <location>
        <begin position="219"/>
        <end position="240"/>
    </location>
</feature>
<dbReference type="Proteomes" id="UP000280834">
    <property type="component" value="Unassembled WGS sequence"/>
</dbReference>
<evidence type="ECO:0000313" key="3">
    <source>
        <dbReference type="EMBL" id="VDO20737.1"/>
    </source>
</evidence>
<name>A0A158PSX6_9BILA</name>
<protein>
    <submittedName>
        <fullName evidence="5">EB domain-containing protein</fullName>
    </submittedName>
</protein>
<reference evidence="3 4" key="2">
    <citation type="submission" date="2018-11" db="EMBL/GenBank/DDBJ databases">
        <authorList>
            <consortium name="Pathogen Informatics"/>
        </authorList>
    </citation>
    <scope>NUCLEOTIDE SEQUENCE [LARGE SCALE GENOMIC DNA]</scope>
</reference>
<feature type="chain" id="PRO_5043135273" evidence="2">
    <location>
        <begin position="23"/>
        <end position="313"/>
    </location>
</feature>
<evidence type="ECO:0000256" key="2">
    <source>
        <dbReference type="SAM" id="SignalP"/>
    </source>
</evidence>
<feature type="transmembrane region" description="Helical" evidence="1">
    <location>
        <begin position="188"/>
        <end position="207"/>
    </location>
</feature>
<keyword evidence="4" id="KW-1185">Reference proteome</keyword>
<feature type="transmembrane region" description="Helical" evidence="1">
    <location>
        <begin position="143"/>
        <end position="167"/>
    </location>
</feature>
<keyword evidence="1" id="KW-0812">Transmembrane</keyword>
<sequence>MWQRSVLFLFSANILLFTFELGINQMDFCCSSTCCCSLCTAEQCQLADQPGKQCRCYNTTNVTCWRFRNSIYKSEPIELPEKMQIFSVLPEQPVMAQVVPVGSITGMDIDPLCCVVGNCPVWIKCKHSLNVRRDQSALQSMPVPLFIVACILFVLIIITTIGLCIAASLCYSSRLCRIKKFTANEMNLLIELPTAEIISIFFNLFQMLMHVRNTLSFDFLLIIVIAILFHLSDCATICYVGRNFKYISRSCEGGGSSSKEFVCQKFICEGGKSPFVLRTCANKRLGCLAGPAICRFSGGTGSCVRCDKNNCNL</sequence>
<evidence type="ECO:0000313" key="5">
    <source>
        <dbReference type="WBParaSite" id="BTMF_0000795201-mRNA-1"/>
    </source>
</evidence>
<organism evidence="5">
    <name type="scientific">Brugia timori</name>
    <dbReference type="NCBI Taxonomy" id="42155"/>
    <lineage>
        <taxon>Eukaryota</taxon>
        <taxon>Metazoa</taxon>
        <taxon>Ecdysozoa</taxon>
        <taxon>Nematoda</taxon>
        <taxon>Chromadorea</taxon>
        <taxon>Rhabditida</taxon>
        <taxon>Spirurina</taxon>
        <taxon>Spiruromorpha</taxon>
        <taxon>Filarioidea</taxon>
        <taxon>Onchocercidae</taxon>
        <taxon>Brugia</taxon>
    </lineage>
</organism>
<dbReference type="AlphaFoldDB" id="A0A158PSX6"/>
<feature type="signal peptide" evidence="2">
    <location>
        <begin position="1"/>
        <end position="22"/>
    </location>
</feature>
<dbReference type="EMBL" id="UZAG01015481">
    <property type="protein sequence ID" value="VDO20737.1"/>
    <property type="molecule type" value="Genomic_DNA"/>
</dbReference>
<evidence type="ECO:0000256" key="1">
    <source>
        <dbReference type="SAM" id="Phobius"/>
    </source>
</evidence>
<reference evidence="5" key="1">
    <citation type="submission" date="2016-04" db="UniProtKB">
        <authorList>
            <consortium name="WormBaseParasite"/>
        </authorList>
    </citation>
    <scope>IDENTIFICATION</scope>
</reference>
<proteinExistence type="predicted"/>
<evidence type="ECO:0000313" key="4">
    <source>
        <dbReference type="Proteomes" id="UP000280834"/>
    </source>
</evidence>
<dbReference type="WBParaSite" id="BTMF_0000795201-mRNA-1">
    <property type="protein sequence ID" value="BTMF_0000795201-mRNA-1"/>
    <property type="gene ID" value="BTMF_0000795201"/>
</dbReference>
<keyword evidence="1" id="KW-0472">Membrane</keyword>
<gene>
    <name evidence="3" type="ORF">BTMF_LOCUS6051</name>
</gene>